<name>A0A1H0QTX1_MICTS</name>
<accession>A0A1H0QTX1</accession>
<dbReference type="AlphaFoldDB" id="A0A1H0QTX1"/>
<dbReference type="RefSeq" id="WP_074696195.1">
    <property type="nucleotide sequence ID" value="NZ_FNJN01000005.1"/>
</dbReference>
<dbReference type="Proteomes" id="UP000186456">
    <property type="component" value="Unassembled WGS sequence"/>
</dbReference>
<evidence type="ECO:0000313" key="2">
    <source>
        <dbReference type="Proteomes" id="UP000186456"/>
    </source>
</evidence>
<gene>
    <name evidence="1" type="ORF">SAMN04487788_2551</name>
</gene>
<dbReference type="EMBL" id="FNJN01000005">
    <property type="protein sequence ID" value="SDP20575.1"/>
    <property type="molecule type" value="Genomic_DNA"/>
</dbReference>
<proteinExistence type="predicted"/>
<evidence type="ECO:0000313" key="1">
    <source>
        <dbReference type="EMBL" id="SDP20575.1"/>
    </source>
</evidence>
<organism evidence="1 2">
    <name type="scientific">Microbacterium testaceum (strain StLB037)</name>
    <dbReference type="NCBI Taxonomy" id="979556"/>
    <lineage>
        <taxon>Bacteria</taxon>
        <taxon>Bacillati</taxon>
        <taxon>Actinomycetota</taxon>
        <taxon>Actinomycetes</taxon>
        <taxon>Micrococcales</taxon>
        <taxon>Microbacteriaceae</taxon>
        <taxon>Microbacterium</taxon>
    </lineage>
</organism>
<protein>
    <submittedName>
        <fullName evidence="1">Uncharacterized protein</fullName>
    </submittedName>
</protein>
<sequence>MSELGQTSDPVDLIPGSVSGLDEFVWQWREVEEELKVPVERQRARSSIEGSTQQRYFDGYVKNDDGTYTAIEVKSGTGYEKYMKNAENQKSFDDSISPENPATVTIRGQKMTITDVLISVVP</sequence>
<reference evidence="1 2" key="1">
    <citation type="submission" date="2016-10" db="EMBL/GenBank/DDBJ databases">
        <authorList>
            <person name="de Groot N.N."/>
        </authorList>
    </citation>
    <scope>NUCLEOTIDE SEQUENCE [LARGE SCALE GENOMIC DNA]</scope>
    <source>
        <strain evidence="1 2">StLB037</strain>
    </source>
</reference>